<evidence type="ECO:0000256" key="7">
    <source>
        <dbReference type="ARBA" id="ARBA00022771"/>
    </source>
</evidence>
<keyword evidence="9" id="KW-0862">Zinc</keyword>
<feature type="domain" description="RING-type" evidence="13">
    <location>
        <begin position="296"/>
        <end position="351"/>
    </location>
</feature>
<feature type="repeat" description="ANK" evidence="11">
    <location>
        <begin position="153"/>
        <end position="185"/>
    </location>
</feature>
<evidence type="ECO:0000259" key="13">
    <source>
        <dbReference type="PROSITE" id="PS50089"/>
    </source>
</evidence>
<dbReference type="PROSITE" id="PS50088">
    <property type="entry name" value="ANK_REPEAT"/>
    <property type="match status" value="4"/>
</dbReference>
<evidence type="ECO:0000313" key="14">
    <source>
        <dbReference type="EMBL" id="KAG6509215.1"/>
    </source>
</evidence>
<dbReference type="Pfam" id="PF13857">
    <property type="entry name" value="Ank_5"/>
    <property type="match status" value="2"/>
</dbReference>
<evidence type="ECO:0000256" key="5">
    <source>
        <dbReference type="ARBA" id="ARBA00022723"/>
    </source>
</evidence>
<dbReference type="OrthoDB" id="540475at2759"/>
<feature type="repeat" description="ANK" evidence="11">
    <location>
        <begin position="109"/>
        <end position="145"/>
    </location>
</feature>
<gene>
    <name evidence="14" type="ORF">ZIOFF_034606</name>
</gene>
<keyword evidence="6" id="KW-0677">Repeat</keyword>
<feature type="repeat" description="ANK" evidence="11">
    <location>
        <begin position="197"/>
        <end position="229"/>
    </location>
</feature>
<sequence>MGNCLGFFSSSRKQLARAAAEGDTEGAKKLLEMEPGLARSSGFSSPLHIAAAGGHSEIVLLLLEHGAGANSRSFNGRTPLMEACRSGCWEAVQALLVFDCDVSKGSYWNGRTALHYAAEGGHAACIRLLVAGFLSAGGDEAKLDGFVNQAASSGVTALHLAALSGNADCVRLLLDLHAAVSAEALCLSSPAAASIGAGSTPLHYAASTGNLKSCQVLIARGASRSAVNSHGYLPVDVAKSCGWIELVPLLSINSELAVPDFPASLCPSLVLTNIIKLAREHGMFSSTVPSDDSDPCAVCLERACTVAAEGCGHGLCIRCALCLCSTSSSIKCESERSAPPPPAAVPCPLCREGIVAFRRIPSVAVREVRITIGGHGGGALSPLKNQSAVVPIEEAALT</sequence>
<comment type="pathway">
    <text evidence="2">Protein modification; protein ubiquitination.</text>
</comment>
<accession>A0A8J5GSV7</accession>
<evidence type="ECO:0000256" key="1">
    <source>
        <dbReference type="ARBA" id="ARBA00000900"/>
    </source>
</evidence>
<reference evidence="14 15" key="1">
    <citation type="submission" date="2020-08" db="EMBL/GenBank/DDBJ databases">
        <title>Plant Genome Project.</title>
        <authorList>
            <person name="Zhang R.-G."/>
        </authorList>
    </citation>
    <scope>NUCLEOTIDE SEQUENCE [LARGE SCALE GENOMIC DNA]</scope>
    <source>
        <tissue evidence="14">Rhizome</tissue>
    </source>
</reference>
<dbReference type="PROSITE" id="PS50297">
    <property type="entry name" value="ANK_REP_REGION"/>
    <property type="match status" value="4"/>
</dbReference>
<protein>
    <recommendedName>
        <fullName evidence="3">RING-type E3 ubiquitin transferase</fullName>
        <ecNumber evidence="3">2.3.2.27</ecNumber>
    </recommendedName>
</protein>
<evidence type="ECO:0000256" key="9">
    <source>
        <dbReference type="ARBA" id="ARBA00022833"/>
    </source>
</evidence>
<evidence type="ECO:0000256" key="4">
    <source>
        <dbReference type="ARBA" id="ARBA00022679"/>
    </source>
</evidence>
<dbReference type="InterPro" id="IPR001841">
    <property type="entry name" value="Znf_RING"/>
</dbReference>
<keyword evidence="4" id="KW-0808">Transferase</keyword>
<dbReference type="Pfam" id="PF24921">
    <property type="entry name" value="RING_XB3-XBAT31"/>
    <property type="match status" value="1"/>
</dbReference>
<keyword evidence="10 11" id="KW-0040">ANK repeat</keyword>
<dbReference type="PANTHER" id="PTHR24166">
    <property type="entry name" value="ROLLING PEBBLES, ISOFORM B"/>
    <property type="match status" value="1"/>
</dbReference>
<evidence type="ECO:0000256" key="8">
    <source>
        <dbReference type="ARBA" id="ARBA00022786"/>
    </source>
</evidence>
<dbReference type="GO" id="GO:0061630">
    <property type="term" value="F:ubiquitin protein ligase activity"/>
    <property type="evidence" value="ECO:0007669"/>
    <property type="project" value="UniProtKB-EC"/>
</dbReference>
<dbReference type="EMBL" id="JACMSC010000009">
    <property type="protein sequence ID" value="KAG6509215.1"/>
    <property type="molecule type" value="Genomic_DNA"/>
</dbReference>
<dbReference type="GO" id="GO:0008270">
    <property type="term" value="F:zinc ion binding"/>
    <property type="evidence" value="ECO:0007669"/>
    <property type="project" value="UniProtKB-KW"/>
</dbReference>
<dbReference type="PROSITE" id="PS50089">
    <property type="entry name" value="ZF_RING_2"/>
    <property type="match status" value="1"/>
</dbReference>
<dbReference type="InterPro" id="IPR056760">
    <property type="entry name" value="RING_XB3-like"/>
</dbReference>
<evidence type="ECO:0000256" key="6">
    <source>
        <dbReference type="ARBA" id="ARBA00022737"/>
    </source>
</evidence>
<evidence type="ECO:0000256" key="12">
    <source>
        <dbReference type="PROSITE-ProRule" id="PRU00175"/>
    </source>
</evidence>
<keyword evidence="5" id="KW-0479">Metal-binding</keyword>
<comment type="caution">
    <text evidence="14">The sequence shown here is derived from an EMBL/GenBank/DDBJ whole genome shotgun (WGS) entry which is preliminary data.</text>
</comment>
<proteinExistence type="predicted"/>
<dbReference type="InterPro" id="IPR050889">
    <property type="entry name" value="Dendritic_Spine_Reg/Scaffold"/>
</dbReference>
<evidence type="ECO:0000256" key="3">
    <source>
        <dbReference type="ARBA" id="ARBA00012483"/>
    </source>
</evidence>
<keyword evidence="7 12" id="KW-0863">Zinc-finger</keyword>
<comment type="catalytic activity">
    <reaction evidence="1">
        <text>S-ubiquitinyl-[E2 ubiquitin-conjugating enzyme]-L-cysteine + [acceptor protein]-L-lysine = [E2 ubiquitin-conjugating enzyme]-L-cysteine + N(6)-ubiquitinyl-[acceptor protein]-L-lysine.</text>
        <dbReference type="EC" id="2.3.2.27"/>
    </reaction>
</comment>
<dbReference type="SMART" id="SM00248">
    <property type="entry name" value="ANK"/>
    <property type="match status" value="5"/>
</dbReference>
<keyword evidence="8" id="KW-0833">Ubl conjugation pathway</keyword>
<dbReference type="InterPro" id="IPR017907">
    <property type="entry name" value="Znf_RING_CS"/>
</dbReference>
<evidence type="ECO:0000256" key="2">
    <source>
        <dbReference type="ARBA" id="ARBA00004906"/>
    </source>
</evidence>
<dbReference type="PANTHER" id="PTHR24166:SF48">
    <property type="entry name" value="PROTEIN VAPYRIN"/>
    <property type="match status" value="1"/>
</dbReference>
<keyword evidence="15" id="KW-1185">Reference proteome</keyword>
<feature type="repeat" description="ANK" evidence="11">
    <location>
        <begin position="42"/>
        <end position="74"/>
    </location>
</feature>
<name>A0A8J5GSV7_ZINOF</name>
<dbReference type="Proteomes" id="UP000734854">
    <property type="component" value="Unassembled WGS sequence"/>
</dbReference>
<evidence type="ECO:0000313" key="15">
    <source>
        <dbReference type="Proteomes" id="UP000734854"/>
    </source>
</evidence>
<dbReference type="InterPro" id="IPR002110">
    <property type="entry name" value="Ankyrin_rpt"/>
</dbReference>
<evidence type="ECO:0000256" key="11">
    <source>
        <dbReference type="PROSITE-ProRule" id="PRU00023"/>
    </source>
</evidence>
<dbReference type="EC" id="2.3.2.27" evidence="3"/>
<dbReference type="AlphaFoldDB" id="A0A8J5GSV7"/>
<dbReference type="Pfam" id="PF12796">
    <property type="entry name" value="Ank_2"/>
    <property type="match status" value="1"/>
</dbReference>
<dbReference type="PROSITE" id="PS00518">
    <property type="entry name" value="ZF_RING_1"/>
    <property type="match status" value="1"/>
</dbReference>
<evidence type="ECO:0000256" key="10">
    <source>
        <dbReference type="ARBA" id="ARBA00023043"/>
    </source>
</evidence>
<organism evidence="14 15">
    <name type="scientific">Zingiber officinale</name>
    <name type="common">Ginger</name>
    <name type="synonym">Amomum zingiber</name>
    <dbReference type="NCBI Taxonomy" id="94328"/>
    <lineage>
        <taxon>Eukaryota</taxon>
        <taxon>Viridiplantae</taxon>
        <taxon>Streptophyta</taxon>
        <taxon>Embryophyta</taxon>
        <taxon>Tracheophyta</taxon>
        <taxon>Spermatophyta</taxon>
        <taxon>Magnoliopsida</taxon>
        <taxon>Liliopsida</taxon>
        <taxon>Zingiberales</taxon>
        <taxon>Zingiberaceae</taxon>
        <taxon>Zingiber</taxon>
    </lineage>
</organism>